<dbReference type="InterPro" id="IPR024119">
    <property type="entry name" value="TF_DEAF-1"/>
</dbReference>
<dbReference type="EMBL" id="JARIHO010000071">
    <property type="protein sequence ID" value="KAJ7312553.1"/>
    <property type="molecule type" value="Genomic_DNA"/>
</dbReference>
<feature type="domain" description="MYND-type" evidence="6">
    <location>
        <begin position="280"/>
        <end position="323"/>
    </location>
</feature>
<evidence type="ECO:0000256" key="1">
    <source>
        <dbReference type="ARBA" id="ARBA00022723"/>
    </source>
</evidence>
<dbReference type="InterPro" id="IPR002893">
    <property type="entry name" value="Znf_MYND"/>
</dbReference>
<evidence type="ECO:0000256" key="2">
    <source>
        <dbReference type="ARBA" id="ARBA00022771"/>
    </source>
</evidence>
<feature type="region of interest" description="Disordered" evidence="5">
    <location>
        <begin position="1"/>
        <end position="28"/>
    </location>
</feature>
<comment type="caution">
    <text evidence="7">The sequence shown here is derived from an EMBL/GenBank/DDBJ whole genome shotgun (WGS) entry which is preliminary data.</text>
</comment>
<feature type="compositionally biased region" description="Acidic residues" evidence="5">
    <location>
        <begin position="524"/>
        <end position="539"/>
    </location>
</feature>
<evidence type="ECO:0000313" key="7">
    <source>
        <dbReference type="EMBL" id="KAJ7312553.1"/>
    </source>
</evidence>
<dbReference type="GO" id="GO:0005634">
    <property type="term" value="C:nucleus"/>
    <property type="evidence" value="ECO:0007669"/>
    <property type="project" value="TreeGrafter"/>
</dbReference>
<accession>A0AAD6Z9M2</accession>
<gene>
    <name evidence="7" type="ORF">DFH08DRAFT_896701</name>
</gene>
<dbReference type="AlphaFoldDB" id="A0AAD6Z9M2"/>
<dbReference type="PROSITE" id="PS50865">
    <property type="entry name" value="ZF_MYND_2"/>
    <property type="match status" value="1"/>
</dbReference>
<proteinExistence type="predicted"/>
<dbReference type="GO" id="GO:0000981">
    <property type="term" value="F:DNA-binding transcription factor activity, RNA polymerase II-specific"/>
    <property type="evidence" value="ECO:0007669"/>
    <property type="project" value="TreeGrafter"/>
</dbReference>
<feature type="compositionally biased region" description="Basic and acidic residues" evidence="5">
    <location>
        <begin position="487"/>
        <end position="498"/>
    </location>
</feature>
<feature type="compositionally biased region" description="Low complexity" evidence="5">
    <location>
        <begin position="1"/>
        <end position="20"/>
    </location>
</feature>
<feature type="region of interest" description="Disordered" evidence="5">
    <location>
        <begin position="487"/>
        <end position="539"/>
    </location>
</feature>
<dbReference type="GO" id="GO:0008270">
    <property type="term" value="F:zinc ion binding"/>
    <property type="evidence" value="ECO:0007669"/>
    <property type="project" value="UniProtKB-KW"/>
</dbReference>
<dbReference type="PANTHER" id="PTHR10237">
    <property type="entry name" value="DEFORMED EPIDERMAL AUTOREGULATORY FACTOR 1 HOMOLOG SUPPRESSIN"/>
    <property type="match status" value="1"/>
</dbReference>
<evidence type="ECO:0000256" key="5">
    <source>
        <dbReference type="SAM" id="MobiDB-lite"/>
    </source>
</evidence>
<keyword evidence="1" id="KW-0479">Metal-binding</keyword>
<keyword evidence="8" id="KW-1185">Reference proteome</keyword>
<dbReference type="Proteomes" id="UP001218218">
    <property type="component" value="Unassembled WGS sequence"/>
</dbReference>
<dbReference type="Pfam" id="PF01753">
    <property type="entry name" value="zf-MYND"/>
    <property type="match status" value="1"/>
</dbReference>
<reference evidence="7" key="1">
    <citation type="submission" date="2023-03" db="EMBL/GenBank/DDBJ databases">
        <title>Massive genome expansion in bonnet fungi (Mycena s.s.) driven by repeated elements and novel gene families across ecological guilds.</title>
        <authorList>
            <consortium name="Lawrence Berkeley National Laboratory"/>
            <person name="Harder C.B."/>
            <person name="Miyauchi S."/>
            <person name="Viragh M."/>
            <person name="Kuo A."/>
            <person name="Thoen E."/>
            <person name="Andreopoulos B."/>
            <person name="Lu D."/>
            <person name="Skrede I."/>
            <person name="Drula E."/>
            <person name="Henrissat B."/>
            <person name="Morin E."/>
            <person name="Kohler A."/>
            <person name="Barry K."/>
            <person name="LaButti K."/>
            <person name="Morin E."/>
            <person name="Salamov A."/>
            <person name="Lipzen A."/>
            <person name="Mereny Z."/>
            <person name="Hegedus B."/>
            <person name="Baldrian P."/>
            <person name="Stursova M."/>
            <person name="Weitz H."/>
            <person name="Taylor A."/>
            <person name="Grigoriev I.V."/>
            <person name="Nagy L.G."/>
            <person name="Martin F."/>
            <person name="Kauserud H."/>
        </authorList>
    </citation>
    <scope>NUCLEOTIDE SEQUENCE</scope>
    <source>
        <strain evidence="7">CBHHK002</strain>
    </source>
</reference>
<evidence type="ECO:0000256" key="4">
    <source>
        <dbReference type="PROSITE-ProRule" id="PRU00134"/>
    </source>
</evidence>
<dbReference type="Gene3D" id="6.10.140.2220">
    <property type="match status" value="1"/>
</dbReference>
<evidence type="ECO:0000259" key="6">
    <source>
        <dbReference type="PROSITE" id="PS50865"/>
    </source>
</evidence>
<evidence type="ECO:0000256" key="3">
    <source>
        <dbReference type="ARBA" id="ARBA00022833"/>
    </source>
</evidence>
<evidence type="ECO:0000313" key="8">
    <source>
        <dbReference type="Proteomes" id="UP001218218"/>
    </source>
</evidence>
<protein>
    <recommendedName>
        <fullName evidence="6">MYND-type domain-containing protein</fullName>
    </recommendedName>
</protein>
<keyword evidence="3" id="KW-0862">Zinc</keyword>
<dbReference type="PANTHER" id="PTHR10237:SF15">
    <property type="entry name" value="LD37257P"/>
    <property type="match status" value="1"/>
</dbReference>
<feature type="compositionally biased region" description="Acidic residues" evidence="5">
    <location>
        <begin position="502"/>
        <end position="516"/>
    </location>
</feature>
<dbReference type="SUPFAM" id="SSF144232">
    <property type="entry name" value="HIT/MYND zinc finger-like"/>
    <property type="match status" value="1"/>
</dbReference>
<organism evidence="7 8">
    <name type="scientific">Mycena albidolilacea</name>
    <dbReference type="NCBI Taxonomy" id="1033008"/>
    <lineage>
        <taxon>Eukaryota</taxon>
        <taxon>Fungi</taxon>
        <taxon>Dikarya</taxon>
        <taxon>Basidiomycota</taxon>
        <taxon>Agaricomycotina</taxon>
        <taxon>Agaricomycetes</taxon>
        <taxon>Agaricomycetidae</taxon>
        <taxon>Agaricales</taxon>
        <taxon>Marasmiineae</taxon>
        <taxon>Mycenaceae</taxon>
        <taxon>Mycena</taxon>
    </lineage>
</organism>
<name>A0AAD6Z9M2_9AGAR</name>
<sequence length="539" mass="60396">MSSPSDAPSNPSPPSSSDTPSEPPPRNSAAEALILSMLYHAMLEKGQDPPKQLGIPVKQAYPEDWNWHFQRTLRQKYGPNADLKAWQDENFDLDLMGYMDNLHVCNMNIAMTSKQLLEREGLLVGLAMEELVHGDFEAKWTALGLEKKKEIVLDGLIRGAFRAREKSRFDCPEMCLFGLVGDGEYSFVNLLKTIVAHDPTTTLRLKSLYLFSHPAVEREWAPYSKDAAPDFFRAFAHLRILQRNHFIVQTLIGILDAYAGKPAPKISLNEEYAKANESNCCACGVISSEKYPVTLKRCSGCKVVWYCSKACQNRDWSEHKKLCGSRSEKFDPALVTATPDALAPAVFIGCPAPEAGFVRSPALWRQIYYLSKKDSYGRDYHFDTTPDCTRSVKIPDPILRLTFFVARRRAMASGDPTAVHKMHSILQSHQRMGLFNLTADQIRGQLEREYRIVLSGPGVGVGTLPTPQEIVEEMQYMYQRDRLAGKQADADKEWKKGAMADVESEWGKEDESELGCDDIPGSSEESDGPDELPAEEDSD</sequence>
<keyword evidence="2 4" id="KW-0863">Zinc-finger</keyword>
<dbReference type="PROSITE" id="PS01360">
    <property type="entry name" value="ZF_MYND_1"/>
    <property type="match status" value="1"/>
</dbReference>